<evidence type="ECO:0000313" key="2">
    <source>
        <dbReference type="EMBL" id="KAE9391408.1"/>
    </source>
</evidence>
<feature type="transmembrane region" description="Helical" evidence="1">
    <location>
        <begin position="103"/>
        <end position="122"/>
    </location>
</feature>
<keyword evidence="1" id="KW-0812">Transmembrane</keyword>
<feature type="transmembrane region" description="Helical" evidence="1">
    <location>
        <begin position="471"/>
        <end position="490"/>
    </location>
</feature>
<evidence type="ECO:0000256" key="1">
    <source>
        <dbReference type="SAM" id="Phobius"/>
    </source>
</evidence>
<dbReference type="Proteomes" id="UP000799118">
    <property type="component" value="Unassembled WGS sequence"/>
</dbReference>
<accession>A0A6A4H149</accession>
<proteinExistence type="predicted"/>
<feature type="transmembrane region" description="Helical" evidence="1">
    <location>
        <begin position="68"/>
        <end position="91"/>
    </location>
</feature>
<reference evidence="2" key="1">
    <citation type="journal article" date="2019" name="Environ. Microbiol.">
        <title>Fungal ecological strategies reflected in gene transcription - a case study of two litter decomposers.</title>
        <authorList>
            <person name="Barbi F."/>
            <person name="Kohler A."/>
            <person name="Barry K."/>
            <person name="Baskaran P."/>
            <person name="Daum C."/>
            <person name="Fauchery L."/>
            <person name="Ihrmark K."/>
            <person name="Kuo A."/>
            <person name="LaButti K."/>
            <person name="Lipzen A."/>
            <person name="Morin E."/>
            <person name="Grigoriev I.V."/>
            <person name="Henrissat B."/>
            <person name="Lindahl B."/>
            <person name="Martin F."/>
        </authorList>
    </citation>
    <scope>NUCLEOTIDE SEQUENCE</scope>
    <source>
        <strain evidence="2">JB14</strain>
    </source>
</reference>
<protein>
    <submittedName>
        <fullName evidence="2">Uncharacterized protein</fullName>
    </submittedName>
</protein>
<keyword evidence="1" id="KW-1133">Transmembrane helix</keyword>
<keyword evidence="3" id="KW-1185">Reference proteome</keyword>
<name>A0A6A4H149_9AGAR</name>
<gene>
    <name evidence="2" type="ORF">BT96DRAFT_925316</name>
</gene>
<organism evidence="2 3">
    <name type="scientific">Gymnopus androsaceus JB14</name>
    <dbReference type="NCBI Taxonomy" id="1447944"/>
    <lineage>
        <taxon>Eukaryota</taxon>
        <taxon>Fungi</taxon>
        <taxon>Dikarya</taxon>
        <taxon>Basidiomycota</taxon>
        <taxon>Agaricomycotina</taxon>
        <taxon>Agaricomycetes</taxon>
        <taxon>Agaricomycetidae</taxon>
        <taxon>Agaricales</taxon>
        <taxon>Marasmiineae</taxon>
        <taxon>Omphalotaceae</taxon>
        <taxon>Gymnopus</taxon>
    </lineage>
</organism>
<dbReference type="OrthoDB" id="3158487at2759"/>
<sequence>MAAPTFATSSASLHYDNTLKPLYYPVRADEEGFEEHPMMDYNHPYPHSDPPSASGSTSLFRFSRRTRAGYVIICAGFLGAAVLAIVNHIVFSRTKWDGDGGSYASICVSFTLLAALNCLSFASAHAVALTSVFVPGSLTITSSPARTKLISVPTIDLNLVAPSASAGNAGSNTDLSEITFSTPSQRWQQLISRAATTNIAPTWDPPAECGVTCNYKFSYSAPALDCTPLSQQDIWPNNVTNSNSSNGLAFPLLDGDGFASQYFFYNASYTVDVQNTVVSFGNSALEVFYVEGFNSTTLANSLVNGTQADISQLSAHGAICTFQNATYEATTSFSNNTQTSSTSVVELGGTLPFEPADGNFNSTMAGLSISYIYGELFSGNAFHNATSGTDTTSTQALLTPLFNLTSVVLQSNVTDGYFSLSQSLNGNLSQGLQDLLGNVTLSLVNEKFATTQVNATVTSATTEYLYHWSRLAITYGVVFSCAAVMVFLGISCLHANDITATFDLEQILEMTATSSGLHELAVRSDFEDVPVKGKLVFGGNGLTAPVLDIDRERKNV</sequence>
<dbReference type="AlphaFoldDB" id="A0A6A4H149"/>
<keyword evidence="1" id="KW-0472">Membrane</keyword>
<evidence type="ECO:0000313" key="3">
    <source>
        <dbReference type="Proteomes" id="UP000799118"/>
    </source>
</evidence>
<dbReference type="EMBL" id="ML769625">
    <property type="protein sequence ID" value="KAE9391408.1"/>
    <property type="molecule type" value="Genomic_DNA"/>
</dbReference>